<dbReference type="Proteomes" id="UP001341840">
    <property type="component" value="Unassembled WGS sequence"/>
</dbReference>
<sequence>MVEFGLVSKEFSVFEDLRKVMENFASADPAGIESALHRVDSQGFVWDKMSFQVLGVNSRNLRVDSKLDRGQILLPNLSENRLYPFIVDSPE</sequence>
<dbReference type="EMBL" id="JASCZI010272733">
    <property type="protein sequence ID" value="MED6223328.1"/>
    <property type="molecule type" value="Genomic_DNA"/>
</dbReference>
<evidence type="ECO:0000313" key="2">
    <source>
        <dbReference type="Proteomes" id="UP001341840"/>
    </source>
</evidence>
<protein>
    <submittedName>
        <fullName evidence="1">Uncharacterized protein</fullName>
    </submittedName>
</protein>
<gene>
    <name evidence="1" type="ORF">PIB30_072904</name>
</gene>
<reference evidence="1 2" key="1">
    <citation type="journal article" date="2023" name="Plants (Basel)">
        <title>Bridging the Gap: Combining Genomics and Transcriptomics Approaches to Understand Stylosanthes scabra, an Orphan Legume from the Brazilian Caatinga.</title>
        <authorList>
            <person name="Ferreira-Neto J.R.C."/>
            <person name="da Silva M.D."/>
            <person name="Binneck E."/>
            <person name="de Melo N.F."/>
            <person name="da Silva R.H."/>
            <person name="de Melo A.L.T.M."/>
            <person name="Pandolfi V."/>
            <person name="Bustamante F.O."/>
            <person name="Brasileiro-Vidal A.C."/>
            <person name="Benko-Iseppon A.M."/>
        </authorList>
    </citation>
    <scope>NUCLEOTIDE SEQUENCE [LARGE SCALE GENOMIC DNA]</scope>
    <source>
        <tissue evidence="1">Leaves</tissue>
    </source>
</reference>
<accession>A0ABU6ZMV8</accession>
<comment type="caution">
    <text evidence="1">The sequence shown here is derived from an EMBL/GenBank/DDBJ whole genome shotgun (WGS) entry which is preliminary data.</text>
</comment>
<proteinExistence type="predicted"/>
<evidence type="ECO:0000313" key="1">
    <source>
        <dbReference type="EMBL" id="MED6223328.1"/>
    </source>
</evidence>
<organism evidence="1 2">
    <name type="scientific">Stylosanthes scabra</name>
    <dbReference type="NCBI Taxonomy" id="79078"/>
    <lineage>
        <taxon>Eukaryota</taxon>
        <taxon>Viridiplantae</taxon>
        <taxon>Streptophyta</taxon>
        <taxon>Embryophyta</taxon>
        <taxon>Tracheophyta</taxon>
        <taxon>Spermatophyta</taxon>
        <taxon>Magnoliopsida</taxon>
        <taxon>eudicotyledons</taxon>
        <taxon>Gunneridae</taxon>
        <taxon>Pentapetalae</taxon>
        <taxon>rosids</taxon>
        <taxon>fabids</taxon>
        <taxon>Fabales</taxon>
        <taxon>Fabaceae</taxon>
        <taxon>Papilionoideae</taxon>
        <taxon>50 kb inversion clade</taxon>
        <taxon>dalbergioids sensu lato</taxon>
        <taxon>Dalbergieae</taxon>
        <taxon>Pterocarpus clade</taxon>
        <taxon>Stylosanthes</taxon>
    </lineage>
</organism>
<keyword evidence="2" id="KW-1185">Reference proteome</keyword>
<feature type="non-terminal residue" evidence="1">
    <location>
        <position position="91"/>
    </location>
</feature>
<name>A0ABU6ZMV8_9FABA</name>